<evidence type="ECO:0000256" key="6">
    <source>
        <dbReference type="ARBA" id="ARBA00022723"/>
    </source>
</evidence>
<protein>
    <recommendedName>
        <fullName evidence="3">FAD:protein FMN transferase</fullName>
        <ecNumber evidence="2">2.7.1.180</ecNumber>
    </recommendedName>
    <alternativeName>
        <fullName evidence="9">Flavin transferase</fullName>
    </alternativeName>
</protein>
<evidence type="ECO:0000256" key="3">
    <source>
        <dbReference type="ARBA" id="ARBA00016337"/>
    </source>
</evidence>
<evidence type="ECO:0000256" key="2">
    <source>
        <dbReference type="ARBA" id="ARBA00011955"/>
    </source>
</evidence>
<dbReference type="Pfam" id="PF02424">
    <property type="entry name" value="ApbE"/>
    <property type="match status" value="2"/>
</dbReference>
<evidence type="ECO:0000256" key="9">
    <source>
        <dbReference type="ARBA" id="ARBA00031306"/>
    </source>
</evidence>
<evidence type="ECO:0000256" key="7">
    <source>
        <dbReference type="ARBA" id="ARBA00022827"/>
    </source>
</evidence>
<comment type="cofactor">
    <cofactor evidence="1">
        <name>Mg(2+)</name>
        <dbReference type="ChEBI" id="CHEBI:18420"/>
    </cofactor>
</comment>
<keyword evidence="6" id="KW-0479">Metal-binding</keyword>
<accession>A0ABX2RYC5</accession>
<dbReference type="EC" id="2.7.1.180" evidence="2"/>
<dbReference type="EMBL" id="JACBZA010000001">
    <property type="protein sequence ID" value="NYH81167.1"/>
    <property type="molecule type" value="Genomic_DNA"/>
</dbReference>
<proteinExistence type="predicted"/>
<sequence length="254" mass="26754">MSATTSGSVRGPIRHVEYVMGTAVTIDVRDPRVGAGAVDAVVSWLHTVDATFSTYRPDSAISRLDRGEVGLADCPDTVRSVLARCEELRVETVGYFDPRYAGRLDPSGLVKGWSIEQADQILQAAGSRAHCLNAGGDVLARGRPAPGRWWRVGIADPRDRSRLATVVEGADIAVATSGTAERGAHVVDPRTGEPATGWASVTVVGPDLPTADAYATAALAMGDQAREWLAGRTGFEAYAIAPDGATWATPGFPR</sequence>
<organism evidence="11 12">
    <name type="scientific">Actinopolymorpha cephalotaxi</name>
    <dbReference type="NCBI Taxonomy" id="504797"/>
    <lineage>
        <taxon>Bacteria</taxon>
        <taxon>Bacillati</taxon>
        <taxon>Actinomycetota</taxon>
        <taxon>Actinomycetes</taxon>
        <taxon>Propionibacteriales</taxon>
        <taxon>Actinopolymorphaceae</taxon>
        <taxon>Actinopolymorpha</taxon>
    </lineage>
</organism>
<dbReference type="SUPFAM" id="SSF143631">
    <property type="entry name" value="ApbE-like"/>
    <property type="match status" value="1"/>
</dbReference>
<comment type="catalytic activity">
    <reaction evidence="10">
        <text>L-threonyl-[protein] + FAD = FMN-L-threonyl-[protein] + AMP + H(+)</text>
        <dbReference type="Rhea" id="RHEA:36847"/>
        <dbReference type="Rhea" id="RHEA-COMP:11060"/>
        <dbReference type="Rhea" id="RHEA-COMP:11061"/>
        <dbReference type="ChEBI" id="CHEBI:15378"/>
        <dbReference type="ChEBI" id="CHEBI:30013"/>
        <dbReference type="ChEBI" id="CHEBI:57692"/>
        <dbReference type="ChEBI" id="CHEBI:74257"/>
        <dbReference type="ChEBI" id="CHEBI:456215"/>
        <dbReference type="EC" id="2.7.1.180"/>
    </reaction>
</comment>
<keyword evidence="4" id="KW-0285">Flavoprotein</keyword>
<dbReference type="Proteomes" id="UP000533017">
    <property type="component" value="Unassembled WGS sequence"/>
</dbReference>
<dbReference type="InterPro" id="IPR003374">
    <property type="entry name" value="ApbE-like_sf"/>
</dbReference>
<evidence type="ECO:0000256" key="4">
    <source>
        <dbReference type="ARBA" id="ARBA00022630"/>
    </source>
</evidence>
<dbReference type="InterPro" id="IPR024932">
    <property type="entry name" value="ApbE"/>
</dbReference>
<keyword evidence="12" id="KW-1185">Reference proteome</keyword>
<keyword evidence="8" id="KW-0460">Magnesium</keyword>
<keyword evidence="7" id="KW-0274">FAD</keyword>
<name>A0ABX2RYC5_9ACTN</name>
<evidence type="ECO:0000256" key="10">
    <source>
        <dbReference type="ARBA" id="ARBA00048540"/>
    </source>
</evidence>
<evidence type="ECO:0000256" key="5">
    <source>
        <dbReference type="ARBA" id="ARBA00022679"/>
    </source>
</evidence>
<evidence type="ECO:0000313" key="12">
    <source>
        <dbReference type="Proteomes" id="UP000533017"/>
    </source>
</evidence>
<gene>
    <name evidence="11" type="ORF">FHR37_000018</name>
</gene>
<dbReference type="Gene3D" id="3.10.520.10">
    <property type="entry name" value="ApbE-like domains"/>
    <property type="match status" value="2"/>
</dbReference>
<reference evidence="11 12" key="1">
    <citation type="submission" date="2020-07" db="EMBL/GenBank/DDBJ databases">
        <title>Sequencing the genomes of 1000 actinobacteria strains.</title>
        <authorList>
            <person name="Klenk H.-P."/>
        </authorList>
    </citation>
    <scope>NUCLEOTIDE SEQUENCE [LARGE SCALE GENOMIC DNA]</scope>
    <source>
        <strain evidence="11 12">DSM 45117</strain>
    </source>
</reference>
<keyword evidence="11" id="KW-0449">Lipoprotein</keyword>
<keyword evidence="5" id="KW-0808">Transferase</keyword>
<dbReference type="PANTHER" id="PTHR30040">
    <property type="entry name" value="THIAMINE BIOSYNTHESIS LIPOPROTEIN APBE"/>
    <property type="match status" value="1"/>
</dbReference>
<dbReference type="PANTHER" id="PTHR30040:SF2">
    <property type="entry name" value="FAD:PROTEIN FMN TRANSFERASE"/>
    <property type="match status" value="1"/>
</dbReference>
<dbReference type="RefSeq" id="WP_092880064.1">
    <property type="nucleotide sequence ID" value="NZ_FOOI01000001.1"/>
</dbReference>
<evidence type="ECO:0000256" key="1">
    <source>
        <dbReference type="ARBA" id="ARBA00001946"/>
    </source>
</evidence>
<comment type="caution">
    <text evidence="11">The sequence shown here is derived from an EMBL/GenBank/DDBJ whole genome shotgun (WGS) entry which is preliminary data.</text>
</comment>
<evidence type="ECO:0000313" key="11">
    <source>
        <dbReference type="EMBL" id="NYH81167.1"/>
    </source>
</evidence>
<evidence type="ECO:0000256" key="8">
    <source>
        <dbReference type="ARBA" id="ARBA00022842"/>
    </source>
</evidence>